<dbReference type="EMBL" id="BAAAPH010000009">
    <property type="protein sequence ID" value="GAA1573503.1"/>
    <property type="molecule type" value="Genomic_DNA"/>
</dbReference>
<protein>
    <submittedName>
        <fullName evidence="1">Uncharacterized protein</fullName>
    </submittedName>
</protein>
<proteinExistence type="predicted"/>
<dbReference type="Proteomes" id="UP001501705">
    <property type="component" value="Unassembled WGS sequence"/>
</dbReference>
<comment type="caution">
    <text evidence="1">The sequence shown here is derived from an EMBL/GenBank/DDBJ whole genome shotgun (WGS) entry which is preliminary data.</text>
</comment>
<evidence type="ECO:0000313" key="1">
    <source>
        <dbReference type="EMBL" id="GAA1573503.1"/>
    </source>
</evidence>
<reference evidence="1 2" key="1">
    <citation type="journal article" date="2019" name="Int. J. Syst. Evol. Microbiol.">
        <title>The Global Catalogue of Microorganisms (GCM) 10K type strain sequencing project: providing services to taxonomists for standard genome sequencing and annotation.</title>
        <authorList>
            <consortium name="The Broad Institute Genomics Platform"/>
            <consortium name="The Broad Institute Genome Sequencing Center for Infectious Disease"/>
            <person name="Wu L."/>
            <person name="Ma J."/>
        </authorList>
    </citation>
    <scope>NUCLEOTIDE SEQUENCE [LARGE SCALE GENOMIC DNA]</scope>
    <source>
        <strain evidence="1 2">JCM 15572</strain>
    </source>
</reference>
<name>A0ABN2DA45_9ACTN</name>
<sequence length="104" mass="10900">MAAWGTTESAQACAHYVAPPDSNGNNVWVSGSRRGCTGNVRLTINLFKSYWGVDGVVATGTGTGTNFEVTAKGACADLGHQKEVYGKLKDSSGGTWQGVKQKEC</sequence>
<organism evidence="1 2">
    <name type="scientific">Kribbella hippodromi</name>
    <dbReference type="NCBI Taxonomy" id="434347"/>
    <lineage>
        <taxon>Bacteria</taxon>
        <taxon>Bacillati</taxon>
        <taxon>Actinomycetota</taxon>
        <taxon>Actinomycetes</taxon>
        <taxon>Propionibacteriales</taxon>
        <taxon>Kribbellaceae</taxon>
        <taxon>Kribbella</taxon>
    </lineage>
</organism>
<evidence type="ECO:0000313" key="2">
    <source>
        <dbReference type="Proteomes" id="UP001501705"/>
    </source>
</evidence>
<keyword evidence="2" id="KW-1185">Reference proteome</keyword>
<gene>
    <name evidence="1" type="ORF">GCM10009804_32670</name>
</gene>
<accession>A0ABN2DA45</accession>